<feature type="domain" description="NADP-dependent oxidoreductase" evidence="2">
    <location>
        <begin position="31"/>
        <end position="305"/>
    </location>
</feature>
<dbReference type="PANTHER" id="PTHR42686:SF1">
    <property type="entry name" value="GH17980P-RELATED"/>
    <property type="match status" value="1"/>
</dbReference>
<evidence type="ECO:0000259" key="2">
    <source>
        <dbReference type="Pfam" id="PF00248"/>
    </source>
</evidence>
<feature type="region of interest" description="Disordered" evidence="1">
    <location>
        <begin position="1"/>
        <end position="20"/>
    </location>
</feature>
<dbReference type="PANTHER" id="PTHR42686">
    <property type="entry name" value="GH17980P-RELATED"/>
    <property type="match status" value="1"/>
</dbReference>
<dbReference type="SUPFAM" id="SSF51430">
    <property type="entry name" value="NAD(P)-linked oxidoreductase"/>
    <property type="match status" value="1"/>
</dbReference>
<dbReference type="InterPro" id="IPR023210">
    <property type="entry name" value="NADP_OxRdtase_dom"/>
</dbReference>
<comment type="caution">
    <text evidence="3">The sequence shown here is derived from an EMBL/GenBank/DDBJ whole genome shotgun (WGS) entry which is preliminary data.</text>
</comment>
<keyword evidence="3" id="KW-0560">Oxidoreductase</keyword>
<evidence type="ECO:0000256" key="1">
    <source>
        <dbReference type="SAM" id="MobiDB-lite"/>
    </source>
</evidence>
<name>A0A7W3JBU4_9MICO</name>
<sequence length="318" mass="33205">MSGTASDPASGPVPGITDRALGTTGLRVPALVLGTAGLGRKVDEPTAAEVLRAAAAAGWRTWDTSNEYGDAEARIGSALDGLADVQVLTKADPLPGSADFSGDRVRASVAESLERLRLDRLPLVHLHDPERISFDDAMAPDGPVRALLDLRDAGTIEHLGVAGGPIGLLRRYVRTGEFEAVVTHNRLTLLDRSAETLLEDCAERGIGVLNAAPFGGGALADDDGPVRSYHYRDADAAQRDAVLRIREIARAAGVPVGALAVRASVRDPRVAATIVGVSSTAQLAQVTAWAAIPVPDDVWPDLDAALPDPAHWAGELGR</sequence>
<reference evidence="3 4" key="1">
    <citation type="submission" date="2020-07" db="EMBL/GenBank/DDBJ databases">
        <title>Sequencing the genomes of 1000 actinobacteria strains.</title>
        <authorList>
            <person name="Klenk H.-P."/>
        </authorList>
    </citation>
    <scope>NUCLEOTIDE SEQUENCE [LARGE SCALE GENOMIC DNA]</scope>
    <source>
        <strain evidence="3 4">DSM 44121</strain>
    </source>
</reference>
<dbReference type="InterPro" id="IPR036812">
    <property type="entry name" value="NAD(P)_OxRdtase_dom_sf"/>
</dbReference>
<proteinExistence type="predicted"/>
<keyword evidence="4" id="KW-1185">Reference proteome</keyword>
<dbReference type="AlphaFoldDB" id="A0A7W3JBU4"/>
<evidence type="ECO:0000313" key="4">
    <source>
        <dbReference type="Proteomes" id="UP000540568"/>
    </source>
</evidence>
<accession>A0A7W3JBU4</accession>
<evidence type="ECO:0000313" key="3">
    <source>
        <dbReference type="EMBL" id="MBA8809919.1"/>
    </source>
</evidence>
<dbReference type="EC" id="1.1.1.122" evidence="3"/>
<dbReference type="Pfam" id="PF00248">
    <property type="entry name" value="Aldo_ket_red"/>
    <property type="match status" value="1"/>
</dbReference>
<gene>
    <name evidence="3" type="ORF">FHX71_003895</name>
</gene>
<dbReference type="EMBL" id="JACGWV010000002">
    <property type="protein sequence ID" value="MBA8809919.1"/>
    <property type="molecule type" value="Genomic_DNA"/>
</dbReference>
<dbReference type="Gene3D" id="3.20.20.100">
    <property type="entry name" value="NADP-dependent oxidoreductase domain"/>
    <property type="match status" value="1"/>
</dbReference>
<dbReference type="GO" id="GO:0047834">
    <property type="term" value="F:D-threo-aldose 1-dehydrogenase activity"/>
    <property type="evidence" value="ECO:0007669"/>
    <property type="project" value="UniProtKB-EC"/>
</dbReference>
<organism evidence="3 4">
    <name type="scientific">Promicromonospora sukumoe</name>
    <dbReference type="NCBI Taxonomy" id="88382"/>
    <lineage>
        <taxon>Bacteria</taxon>
        <taxon>Bacillati</taxon>
        <taxon>Actinomycetota</taxon>
        <taxon>Actinomycetes</taxon>
        <taxon>Micrococcales</taxon>
        <taxon>Promicromonosporaceae</taxon>
        <taxon>Promicromonospora</taxon>
    </lineage>
</organism>
<protein>
    <submittedName>
        <fullName evidence="3">D-threo-aldose 1-dehydrogenase</fullName>
        <ecNumber evidence="3">1.1.1.122</ecNumber>
    </submittedName>
</protein>
<dbReference type="GO" id="GO:0005829">
    <property type="term" value="C:cytosol"/>
    <property type="evidence" value="ECO:0007669"/>
    <property type="project" value="TreeGrafter"/>
</dbReference>
<dbReference type="CDD" id="cd19090">
    <property type="entry name" value="AKR_AKR15A-like"/>
    <property type="match status" value="1"/>
</dbReference>
<dbReference type="InterPro" id="IPR020471">
    <property type="entry name" value="AKR"/>
</dbReference>
<dbReference type="Proteomes" id="UP000540568">
    <property type="component" value="Unassembled WGS sequence"/>
</dbReference>
<dbReference type="RefSeq" id="WP_182619111.1">
    <property type="nucleotide sequence ID" value="NZ_BAAATF010000004.1"/>
</dbReference>